<keyword evidence="2" id="KW-0378">Hydrolase</keyword>
<reference evidence="2 3" key="1">
    <citation type="submission" date="2024-10" db="EMBL/GenBank/DDBJ databases">
        <title>The Natural Products Discovery Center: Release of the First 8490 Sequenced Strains for Exploring Actinobacteria Biosynthetic Diversity.</title>
        <authorList>
            <person name="Kalkreuter E."/>
            <person name="Kautsar S.A."/>
            <person name="Yang D."/>
            <person name="Bader C.D."/>
            <person name="Teijaro C.N."/>
            <person name="Fluegel L."/>
            <person name="Davis C.M."/>
            <person name="Simpson J.R."/>
            <person name="Lauterbach L."/>
            <person name="Steele A.D."/>
            <person name="Gui C."/>
            <person name="Meng S."/>
            <person name="Li G."/>
            <person name="Viehrig K."/>
            <person name="Ye F."/>
            <person name="Su P."/>
            <person name="Kiefer A.F."/>
            <person name="Nichols A."/>
            <person name="Cepeda A.J."/>
            <person name="Yan W."/>
            <person name="Fan B."/>
            <person name="Jiang Y."/>
            <person name="Adhikari A."/>
            <person name="Zheng C.-J."/>
            <person name="Schuster L."/>
            <person name="Cowan T.M."/>
            <person name="Smanski M.J."/>
            <person name="Chevrette M.G."/>
            <person name="De Carvalho L.P.S."/>
            <person name="Shen B."/>
        </authorList>
    </citation>
    <scope>NUCLEOTIDE SEQUENCE [LARGE SCALE GENOMIC DNA]</scope>
    <source>
        <strain evidence="2 3">NPDC002173</strain>
    </source>
</reference>
<dbReference type="InterPro" id="IPR029058">
    <property type="entry name" value="AB_hydrolase_fold"/>
</dbReference>
<dbReference type="GO" id="GO:0016787">
    <property type="term" value="F:hydrolase activity"/>
    <property type="evidence" value="ECO:0007669"/>
    <property type="project" value="UniProtKB-KW"/>
</dbReference>
<dbReference type="Proteomes" id="UP001602013">
    <property type="component" value="Unassembled WGS sequence"/>
</dbReference>
<sequence>MAVAVLVHGLYHRPEHFALVTKGIQAAGNEVVVPELHRGSLKADTAAVQAAIDELEEPPVVLGHSYGGSVITGLRGAGHLVYLAAFVPDVHESPASLGGTSPQLREAIVPEPDGFTRLHPSRATDVFYADCPEHLAAWAVNLLCAQAPGCGRGVPEYRSWKNTPSTYVVCREDRAIAPDLQRIMAKRCESVREWGTGHSPFIGQPQLVIELLQELLGTPSAPPSATGNALHGSYLKSAYDAG</sequence>
<dbReference type="Pfam" id="PF12697">
    <property type="entry name" value="Abhydrolase_6"/>
    <property type="match status" value="1"/>
</dbReference>
<dbReference type="RefSeq" id="WP_387417501.1">
    <property type="nucleotide sequence ID" value="NZ_JBIASD010000044.1"/>
</dbReference>
<comment type="caution">
    <text evidence="2">The sequence shown here is derived from an EMBL/GenBank/DDBJ whole genome shotgun (WGS) entry which is preliminary data.</text>
</comment>
<dbReference type="InterPro" id="IPR000073">
    <property type="entry name" value="AB_hydrolase_1"/>
</dbReference>
<name>A0ABW6T212_9ACTN</name>
<dbReference type="PANTHER" id="PTHR37017:SF11">
    <property type="entry name" value="ESTERASE_LIPASE_THIOESTERASE DOMAIN-CONTAINING PROTEIN"/>
    <property type="match status" value="1"/>
</dbReference>
<keyword evidence="3" id="KW-1185">Reference proteome</keyword>
<dbReference type="SUPFAM" id="SSF53474">
    <property type="entry name" value="alpha/beta-Hydrolases"/>
    <property type="match status" value="1"/>
</dbReference>
<dbReference type="PANTHER" id="PTHR37017">
    <property type="entry name" value="AB HYDROLASE-1 DOMAIN-CONTAINING PROTEIN-RELATED"/>
    <property type="match status" value="1"/>
</dbReference>
<gene>
    <name evidence="2" type="ORF">ACFYXI_37600</name>
</gene>
<dbReference type="InterPro" id="IPR052897">
    <property type="entry name" value="Sec-Metab_Biosynth_Hydrolase"/>
</dbReference>
<evidence type="ECO:0000313" key="3">
    <source>
        <dbReference type="Proteomes" id="UP001602013"/>
    </source>
</evidence>
<evidence type="ECO:0000259" key="1">
    <source>
        <dbReference type="Pfam" id="PF12697"/>
    </source>
</evidence>
<proteinExistence type="predicted"/>
<feature type="domain" description="AB hydrolase-1" evidence="1">
    <location>
        <begin position="5"/>
        <end position="210"/>
    </location>
</feature>
<dbReference type="EMBL" id="JBIASD010000044">
    <property type="protein sequence ID" value="MFF3671315.1"/>
    <property type="molecule type" value="Genomic_DNA"/>
</dbReference>
<evidence type="ECO:0000313" key="2">
    <source>
        <dbReference type="EMBL" id="MFF3671315.1"/>
    </source>
</evidence>
<organism evidence="2 3">
    <name type="scientific">Microtetraspora malaysiensis</name>
    <dbReference type="NCBI Taxonomy" id="161358"/>
    <lineage>
        <taxon>Bacteria</taxon>
        <taxon>Bacillati</taxon>
        <taxon>Actinomycetota</taxon>
        <taxon>Actinomycetes</taxon>
        <taxon>Streptosporangiales</taxon>
        <taxon>Streptosporangiaceae</taxon>
        <taxon>Microtetraspora</taxon>
    </lineage>
</organism>
<accession>A0ABW6T212</accession>
<dbReference type="Gene3D" id="3.40.50.1820">
    <property type="entry name" value="alpha/beta hydrolase"/>
    <property type="match status" value="1"/>
</dbReference>
<protein>
    <submittedName>
        <fullName evidence="2">Alpha/beta hydrolase</fullName>
    </submittedName>
</protein>